<evidence type="ECO:0000313" key="1">
    <source>
        <dbReference type="EMBL" id="MFC6236830.1"/>
    </source>
</evidence>
<gene>
    <name evidence="1" type="ORF">ACFQGU_03000</name>
</gene>
<dbReference type="Proteomes" id="UP001596138">
    <property type="component" value="Unassembled WGS sequence"/>
</dbReference>
<protein>
    <recommendedName>
        <fullName evidence="3">Transcriptional regulator, AbiEi antitoxin, Type IV TA system</fullName>
    </recommendedName>
</protein>
<organism evidence="1 2">
    <name type="scientific">Longivirga aurantiaca</name>
    <dbReference type="NCBI Taxonomy" id="1837743"/>
    <lineage>
        <taxon>Bacteria</taxon>
        <taxon>Bacillati</taxon>
        <taxon>Actinomycetota</taxon>
        <taxon>Actinomycetes</taxon>
        <taxon>Sporichthyales</taxon>
        <taxon>Sporichthyaceae</taxon>
        <taxon>Longivirga</taxon>
    </lineage>
</organism>
<proteinExistence type="predicted"/>
<evidence type="ECO:0000313" key="2">
    <source>
        <dbReference type="Proteomes" id="UP001596138"/>
    </source>
</evidence>
<comment type="caution">
    <text evidence="1">The sequence shown here is derived from an EMBL/GenBank/DDBJ whole genome shotgun (WGS) entry which is preliminary data.</text>
</comment>
<dbReference type="RefSeq" id="WP_386763863.1">
    <property type="nucleotide sequence ID" value="NZ_JBHSTI010000002.1"/>
</dbReference>
<evidence type="ECO:0008006" key="3">
    <source>
        <dbReference type="Google" id="ProtNLM"/>
    </source>
</evidence>
<keyword evidence="2" id="KW-1185">Reference proteome</keyword>
<accession>A0ABW1SYB5</accession>
<name>A0ABW1SYB5_9ACTN</name>
<sequence>MDQADLSTTIRAALAKAGAGAAVSHETAAIVRTLWLPRRPSSLIHLTRGGAIERTHQGVRLHGSRLPEEFVEDLDGMPVTTVARTAVDVARGLTLPDAMTVIDSAARLLIQQASGEDLRVLRSVSRRAELLPLALAPLNEAFASVWTWPGTVVVRGAIELVDPASESPHESRSRGWMYEAKLPMPRTAYEVQGASGAWYASEFGWEKERVLGEVDGIEKYGRTGDEVTAAVRAERLRQADLQDAGWALARWTPSERRAVVIRRIARTLGL</sequence>
<reference evidence="2" key="1">
    <citation type="journal article" date="2019" name="Int. J. Syst. Evol. Microbiol.">
        <title>The Global Catalogue of Microorganisms (GCM) 10K type strain sequencing project: providing services to taxonomists for standard genome sequencing and annotation.</title>
        <authorList>
            <consortium name="The Broad Institute Genomics Platform"/>
            <consortium name="The Broad Institute Genome Sequencing Center for Infectious Disease"/>
            <person name="Wu L."/>
            <person name="Ma J."/>
        </authorList>
    </citation>
    <scope>NUCLEOTIDE SEQUENCE [LARGE SCALE GENOMIC DNA]</scope>
    <source>
        <strain evidence="2">CGMCC 4.7317</strain>
    </source>
</reference>
<dbReference type="EMBL" id="JBHSTI010000002">
    <property type="protein sequence ID" value="MFC6236830.1"/>
    <property type="molecule type" value="Genomic_DNA"/>
</dbReference>